<dbReference type="GO" id="GO:0005789">
    <property type="term" value="C:endoplasmic reticulum membrane"/>
    <property type="evidence" value="ECO:0007669"/>
    <property type="project" value="UniProtKB-SubCell"/>
</dbReference>
<keyword evidence="6" id="KW-0443">Lipid metabolism</keyword>
<feature type="region of interest" description="Disordered" evidence="8">
    <location>
        <begin position="379"/>
        <end position="427"/>
    </location>
</feature>
<dbReference type="OMA" id="LYHHRMA"/>
<feature type="compositionally biased region" description="Low complexity" evidence="8">
    <location>
        <begin position="389"/>
        <end position="405"/>
    </location>
</feature>
<keyword evidence="7 9" id="KW-0472">Membrane</keyword>
<evidence type="ECO:0000256" key="5">
    <source>
        <dbReference type="ARBA" id="ARBA00022989"/>
    </source>
</evidence>
<evidence type="ECO:0000256" key="1">
    <source>
        <dbReference type="ARBA" id="ARBA00004477"/>
    </source>
</evidence>
<feature type="compositionally biased region" description="Low complexity" evidence="8">
    <location>
        <begin position="212"/>
        <end position="236"/>
    </location>
</feature>
<feature type="region of interest" description="Disordered" evidence="8">
    <location>
        <begin position="212"/>
        <end position="250"/>
    </location>
</feature>
<evidence type="ECO:0000256" key="3">
    <source>
        <dbReference type="ARBA" id="ARBA00022801"/>
    </source>
</evidence>
<evidence type="ECO:0000256" key="2">
    <source>
        <dbReference type="ARBA" id="ARBA00022692"/>
    </source>
</evidence>
<dbReference type="HAMAP" id="MF_03230">
    <property type="entry name" value="FITM2"/>
    <property type="match status" value="1"/>
</dbReference>
<dbReference type="GO" id="GO:0019915">
    <property type="term" value="P:lipid storage"/>
    <property type="evidence" value="ECO:0007669"/>
    <property type="project" value="InterPro"/>
</dbReference>
<feature type="compositionally biased region" description="Polar residues" evidence="8">
    <location>
        <begin position="413"/>
        <end position="427"/>
    </location>
</feature>
<sequence length="427" mass="47803">MTNTPNIKKLGRQPSHRRPPVEKGRWASKGTKPLPEQQSIKFIIGVIITHLCRKVLFIETRVKITLYSLALFFGSLVFDFVPMPRTYMSSKESIFNVYFMKIGWAWLIFIVGSFVYLTSATYGCGKRNIIQQHMIRLIIGTGMWGLMTKWLFVTLEQATGTCLGKAAIDDKWLCVTSGFQWHSFDVSGHAFLLIYMNLVTVEEKNSRIGWGSRSSGAENGAGSSSAESGSWSSSSGQNKTESDHSSAETPLRSLTNNEFSTFKEHYEVFTPYIRVLFICMTLLSLWCDVLLACTVVYFHTMPQKVVGGACAMAAWYITYRVMFKNQWPGLPGDGGLVRYQGTKEKPKEVSQTKKKPVILTKNNQPVPMFMGMPLYGALKKDEKTPSNKDTPSTDDASPPAAPDAARPSDRPTISSLYRSSKPSNAWR</sequence>
<name>A0A8B7PJH2_HYAAZ</name>
<gene>
    <name evidence="11" type="primary">LOC108681762</name>
</gene>
<keyword evidence="2 9" id="KW-0812">Transmembrane</keyword>
<dbReference type="GeneID" id="108681762"/>
<dbReference type="OrthoDB" id="5579088at2759"/>
<comment type="subcellular location">
    <subcellularLocation>
        <location evidence="1">Endoplasmic reticulum membrane</location>
        <topology evidence="1">Multi-pass membrane protein</topology>
    </subcellularLocation>
</comment>
<evidence type="ECO:0000256" key="7">
    <source>
        <dbReference type="ARBA" id="ARBA00023136"/>
    </source>
</evidence>
<organism evidence="10 11">
    <name type="scientific">Hyalella azteca</name>
    <name type="common">Amphipod</name>
    <dbReference type="NCBI Taxonomy" id="294128"/>
    <lineage>
        <taxon>Eukaryota</taxon>
        <taxon>Metazoa</taxon>
        <taxon>Ecdysozoa</taxon>
        <taxon>Arthropoda</taxon>
        <taxon>Crustacea</taxon>
        <taxon>Multicrustacea</taxon>
        <taxon>Malacostraca</taxon>
        <taxon>Eumalacostraca</taxon>
        <taxon>Peracarida</taxon>
        <taxon>Amphipoda</taxon>
        <taxon>Senticaudata</taxon>
        <taxon>Talitrida</taxon>
        <taxon>Talitroidea</taxon>
        <taxon>Hyalellidae</taxon>
        <taxon>Hyalella</taxon>
    </lineage>
</organism>
<keyword evidence="4" id="KW-0256">Endoplasmic reticulum</keyword>
<protein>
    <submittedName>
        <fullName evidence="11">Acyl-coenzyme A diphosphatase FITM2</fullName>
    </submittedName>
</protein>
<evidence type="ECO:0000256" key="4">
    <source>
        <dbReference type="ARBA" id="ARBA00022824"/>
    </source>
</evidence>
<feature type="compositionally biased region" description="Basic residues" evidence="8">
    <location>
        <begin position="9"/>
        <end position="18"/>
    </location>
</feature>
<feature type="transmembrane region" description="Helical" evidence="9">
    <location>
        <begin position="64"/>
        <end position="83"/>
    </location>
</feature>
<dbReference type="PANTHER" id="PTHR23129:SF0">
    <property type="entry name" value="ACYL-COENZYME A DIPHOSPHATASE FITM2"/>
    <property type="match status" value="1"/>
</dbReference>
<evidence type="ECO:0000313" key="11">
    <source>
        <dbReference type="RefSeq" id="XP_018026323.1"/>
    </source>
</evidence>
<reference evidence="11" key="1">
    <citation type="submission" date="2025-08" db="UniProtKB">
        <authorList>
            <consortium name="RefSeq"/>
        </authorList>
    </citation>
    <scope>IDENTIFICATION</scope>
    <source>
        <tissue evidence="11">Whole organism</tissue>
    </source>
</reference>
<feature type="transmembrane region" description="Helical" evidence="9">
    <location>
        <begin position="103"/>
        <end position="124"/>
    </location>
</feature>
<dbReference type="GO" id="GO:0008654">
    <property type="term" value="P:phospholipid biosynthetic process"/>
    <property type="evidence" value="ECO:0007669"/>
    <property type="project" value="TreeGrafter"/>
</dbReference>
<dbReference type="GO" id="GO:0010945">
    <property type="term" value="F:coenzyme A diphosphatase activity"/>
    <property type="evidence" value="ECO:0007669"/>
    <property type="project" value="InterPro"/>
</dbReference>
<dbReference type="RefSeq" id="XP_018026323.1">
    <property type="nucleotide sequence ID" value="XM_018170834.2"/>
</dbReference>
<feature type="region of interest" description="Disordered" evidence="8">
    <location>
        <begin position="1"/>
        <end position="32"/>
    </location>
</feature>
<dbReference type="Proteomes" id="UP000694843">
    <property type="component" value="Unplaced"/>
</dbReference>
<proteinExistence type="inferred from homology"/>
<dbReference type="GO" id="GO:0034389">
    <property type="term" value="P:lipid droplet organization"/>
    <property type="evidence" value="ECO:0007669"/>
    <property type="project" value="InterPro"/>
</dbReference>
<evidence type="ECO:0000256" key="9">
    <source>
        <dbReference type="SAM" id="Phobius"/>
    </source>
</evidence>
<feature type="transmembrane region" description="Helical" evidence="9">
    <location>
        <begin position="275"/>
        <end position="299"/>
    </location>
</feature>
<dbReference type="InterPro" id="IPR019388">
    <property type="entry name" value="FIT"/>
</dbReference>
<evidence type="ECO:0000256" key="8">
    <source>
        <dbReference type="SAM" id="MobiDB-lite"/>
    </source>
</evidence>
<keyword evidence="10" id="KW-1185">Reference proteome</keyword>
<accession>A0A8B7PJH2</accession>
<dbReference type="InterPro" id="IPR046401">
    <property type="entry name" value="FITM1/2"/>
</dbReference>
<dbReference type="KEGG" id="hazt:108681762"/>
<dbReference type="PANTHER" id="PTHR23129">
    <property type="entry name" value="ACYL-COENZYME A DIPHOSPHATASE FITM2"/>
    <property type="match status" value="1"/>
</dbReference>
<dbReference type="Pfam" id="PF10261">
    <property type="entry name" value="FIT"/>
    <property type="match status" value="1"/>
</dbReference>
<keyword evidence="5 9" id="KW-1133">Transmembrane helix</keyword>
<keyword evidence="3" id="KW-0378">Hydrolase</keyword>
<evidence type="ECO:0000256" key="6">
    <source>
        <dbReference type="ARBA" id="ARBA00023098"/>
    </source>
</evidence>
<dbReference type="AlphaFoldDB" id="A0A8B7PJH2"/>
<evidence type="ECO:0000313" key="10">
    <source>
        <dbReference type="Proteomes" id="UP000694843"/>
    </source>
</evidence>